<dbReference type="InterPro" id="IPR051633">
    <property type="entry name" value="AceTr"/>
</dbReference>
<dbReference type="EMBL" id="CABFWN010000005">
    <property type="protein sequence ID" value="VUG19802.1"/>
    <property type="molecule type" value="Genomic_DNA"/>
</dbReference>
<keyword evidence="3 6" id="KW-0812">Transmembrane</keyword>
<dbReference type="PANTHER" id="PTHR31123:SF1">
    <property type="entry name" value="ACCUMULATION OF DYADS PROTEIN 2-RELATED"/>
    <property type="match status" value="1"/>
</dbReference>
<dbReference type="PANTHER" id="PTHR31123">
    <property type="entry name" value="ACCUMULATION OF DYADS PROTEIN 2-RELATED"/>
    <property type="match status" value="1"/>
</dbReference>
<evidence type="ECO:0000313" key="8">
    <source>
        <dbReference type="Proteomes" id="UP000478008"/>
    </source>
</evidence>
<comment type="subcellular location">
    <subcellularLocation>
        <location evidence="1">Membrane</location>
        <topology evidence="1">Multi-pass membrane protein</topology>
    </subcellularLocation>
</comment>
<feature type="transmembrane region" description="Helical" evidence="6">
    <location>
        <begin position="124"/>
        <end position="147"/>
    </location>
</feature>
<evidence type="ECO:0000256" key="1">
    <source>
        <dbReference type="ARBA" id="ARBA00004141"/>
    </source>
</evidence>
<proteinExistence type="inferred from homology"/>
<evidence type="ECO:0000256" key="6">
    <source>
        <dbReference type="SAM" id="Phobius"/>
    </source>
</evidence>
<feature type="transmembrane region" description="Helical" evidence="6">
    <location>
        <begin position="94"/>
        <end position="117"/>
    </location>
</feature>
<dbReference type="GO" id="GO:0015123">
    <property type="term" value="F:acetate transmembrane transporter activity"/>
    <property type="evidence" value="ECO:0007669"/>
    <property type="project" value="TreeGrafter"/>
</dbReference>
<evidence type="ECO:0000313" key="7">
    <source>
        <dbReference type="EMBL" id="VUG19802.1"/>
    </source>
</evidence>
<name>A0A7D9H279_DEKBR</name>
<comment type="similarity">
    <text evidence="2">Belongs to the acetate uptake transporter (AceTr) (TC 2.A.96) family.</text>
</comment>
<keyword evidence="5 6" id="KW-0472">Membrane</keyword>
<keyword evidence="4 6" id="KW-1133">Transmembrane helix</keyword>
<evidence type="ECO:0000256" key="5">
    <source>
        <dbReference type="ARBA" id="ARBA00023136"/>
    </source>
</evidence>
<reference evidence="7 8" key="1">
    <citation type="submission" date="2019-07" db="EMBL/GenBank/DDBJ databases">
        <authorList>
            <person name="Friedrich A."/>
            <person name="Schacherer J."/>
        </authorList>
    </citation>
    <scope>NUCLEOTIDE SEQUENCE [LARGE SCALE GENOMIC DNA]</scope>
</reference>
<keyword evidence="8" id="KW-1185">Reference proteome</keyword>
<feature type="transmembrane region" description="Helical" evidence="6">
    <location>
        <begin position="69"/>
        <end position="88"/>
    </location>
</feature>
<feature type="transmembrane region" description="Helical" evidence="6">
    <location>
        <begin position="167"/>
        <end position="187"/>
    </location>
</feature>
<protein>
    <submittedName>
        <fullName evidence="7">DEBR0S5_12354g1_1</fullName>
    </submittedName>
</protein>
<organism evidence="7 8">
    <name type="scientific">Dekkera bruxellensis</name>
    <name type="common">Brettanomyces custersii</name>
    <dbReference type="NCBI Taxonomy" id="5007"/>
    <lineage>
        <taxon>Eukaryota</taxon>
        <taxon>Fungi</taxon>
        <taxon>Dikarya</taxon>
        <taxon>Ascomycota</taxon>
        <taxon>Saccharomycotina</taxon>
        <taxon>Pichiomycetes</taxon>
        <taxon>Pichiales</taxon>
        <taxon>Pichiaceae</taxon>
        <taxon>Brettanomyces</taxon>
    </lineage>
</organism>
<dbReference type="GO" id="GO:0005886">
    <property type="term" value="C:plasma membrane"/>
    <property type="evidence" value="ECO:0007669"/>
    <property type="project" value="TreeGrafter"/>
</dbReference>
<dbReference type="Proteomes" id="UP000478008">
    <property type="component" value="Unassembled WGS sequence"/>
</dbReference>
<dbReference type="Pfam" id="PF01184">
    <property type="entry name" value="Gpr1_Fun34_YaaH"/>
    <property type="match status" value="1"/>
</dbReference>
<accession>A0A7D9H279</accession>
<evidence type="ECO:0000256" key="2">
    <source>
        <dbReference type="ARBA" id="ARBA00005587"/>
    </source>
</evidence>
<evidence type="ECO:0000256" key="3">
    <source>
        <dbReference type="ARBA" id="ARBA00022692"/>
    </source>
</evidence>
<dbReference type="AlphaFoldDB" id="A0A7D9H279"/>
<evidence type="ECO:0000256" key="4">
    <source>
        <dbReference type="ARBA" id="ARBA00022989"/>
    </source>
</evidence>
<gene>
    <name evidence="7" type="ORF">DEBR0S5_12354G</name>
</gene>
<dbReference type="InterPro" id="IPR000791">
    <property type="entry name" value="Gpr1/Fun34/SatP-like"/>
</dbReference>
<sequence>MTSLQIPERFITNQSRATSFRYDKKNIYINEVPIPKDDFVYAFGGSLTSAKRVATPQEKQYADPVPTGLASFSCTVFPLGLILMHAGGVTVSNVLIGAFLTTSGLVDLIVGIMCFIVGKYMGLLYFPSLVVLVLICFSINGCLGGVSASYPTTGEYDKSIALFFLPWLYSPSVFGLAPGNLHGLFFVDVRCLDLLSSATCHWPVYWICQNFQGWRILLYGWCSRIVQRSQFEAVNVWFSRRVKLLLYQQPWLPHAADQTPTRSKISKRTINSSIPTILVWMSIL</sequence>